<name>A0A0F9T512_9ZZZZ</name>
<protein>
    <submittedName>
        <fullName evidence="1">Uncharacterized protein</fullName>
    </submittedName>
</protein>
<dbReference type="SUPFAM" id="SSF57938">
    <property type="entry name" value="DnaJ/Hsp40 cysteine-rich domain"/>
    <property type="match status" value="1"/>
</dbReference>
<evidence type="ECO:0000313" key="1">
    <source>
        <dbReference type="EMBL" id="KKN44106.1"/>
    </source>
</evidence>
<dbReference type="EMBL" id="LAZR01001469">
    <property type="protein sequence ID" value="KKN44106.1"/>
    <property type="molecule type" value="Genomic_DNA"/>
</dbReference>
<proteinExistence type="predicted"/>
<accession>A0A0F9T512</accession>
<sequence length="92" mass="9903">MKQSVKALCESCNGTGLYQGFAEVKDEAVVCISCEGTGGITITYEPFERRKRKRGIQTIRFSRGAFIATGVGGAGDAMTYREFEAKIPGGTK</sequence>
<organism evidence="1">
    <name type="scientific">marine sediment metagenome</name>
    <dbReference type="NCBI Taxonomy" id="412755"/>
    <lineage>
        <taxon>unclassified sequences</taxon>
        <taxon>metagenomes</taxon>
        <taxon>ecological metagenomes</taxon>
    </lineage>
</organism>
<gene>
    <name evidence="1" type="ORF">LCGC14_0696330</name>
</gene>
<comment type="caution">
    <text evidence="1">The sequence shown here is derived from an EMBL/GenBank/DDBJ whole genome shotgun (WGS) entry which is preliminary data.</text>
</comment>
<dbReference type="InterPro" id="IPR036410">
    <property type="entry name" value="HSP_DnaJ_Cys-rich_dom_sf"/>
</dbReference>
<reference evidence="1" key="1">
    <citation type="journal article" date="2015" name="Nature">
        <title>Complex archaea that bridge the gap between prokaryotes and eukaryotes.</title>
        <authorList>
            <person name="Spang A."/>
            <person name="Saw J.H."/>
            <person name="Jorgensen S.L."/>
            <person name="Zaremba-Niedzwiedzka K."/>
            <person name="Martijn J."/>
            <person name="Lind A.E."/>
            <person name="van Eijk R."/>
            <person name="Schleper C."/>
            <person name="Guy L."/>
            <person name="Ettema T.J."/>
        </authorList>
    </citation>
    <scope>NUCLEOTIDE SEQUENCE</scope>
</reference>
<dbReference type="AlphaFoldDB" id="A0A0F9T512"/>